<dbReference type="RefSeq" id="WP_200972401.1">
    <property type="nucleotide sequence ID" value="NZ_CP065592.1"/>
</dbReference>
<evidence type="ECO:0000313" key="1">
    <source>
        <dbReference type="EMBL" id="QPQ55692.1"/>
    </source>
</evidence>
<reference evidence="1 2" key="1">
    <citation type="submission" date="2020-11" db="EMBL/GenBank/DDBJ databases">
        <title>Genome seq and assembly of Sphingosinicella sp.</title>
        <authorList>
            <person name="Chhetri G."/>
        </authorList>
    </citation>
    <scope>NUCLEOTIDE SEQUENCE [LARGE SCALE GENOMIC DNA]</scope>
    <source>
        <strain evidence="1 2">UDD2</strain>
    </source>
</reference>
<dbReference type="AlphaFoldDB" id="A0A7T2GKV1"/>
<name>A0A7T2GKV1_9SPHN</name>
<accession>A0A7T2GKV1</accession>
<sequence>MMKALIAAAALLTQQPGFSPPPAKPCLAQAEAADLGAYFMPALIDGAARKCSAVLPRGAFLAGPHRALSERLRQSNQGRWPRAKAAIEKVQGQKLPSLFGEEFTRKAAEATVTGIALKEIEAKDCGTASELLGAVAPLPAENFGRLFPLLIEIGAKNDERAPFRICPRAA</sequence>
<proteinExistence type="predicted"/>
<keyword evidence="2" id="KW-1185">Reference proteome</keyword>
<protein>
    <submittedName>
        <fullName evidence="1">Uncharacterized protein</fullName>
    </submittedName>
</protein>
<dbReference type="KEGG" id="sflv:IC614_03600"/>
<dbReference type="Proteomes" id="UP000594873">
    <property type="component" value="Chromosome"/>
</dbReference>
<organism evidence="1 2">
    <name type="scientific">Allosphingosinicella flava</name>
    <dbReference type="NCBI Taxonomy" id="2771430"/>
    <lineage>
        <taxon>Bacteria</taxon>
        <taxon>Pseudomonadati</taxon>
        <taxon>Pseudomonadota</taxon>
        <taxon>Alphaproteobacteria</taxon>
        <taxon>Sphingomonadales</taxon>
        <taxon>Sphingomonadaceae</taxon>
        <taxon>Allosphingosinicella</taxon>
    </lineage>
</organism>
<dbReference type="EMBL" id="CP065592">
    <property type="protein sequence ID" value="QPQ55692.1"/>
    <property type="molecule type" value="Genomic_DNA"/>
</dbReference>
<gene>
    <name evidence="1" type="ORF">IC614_03600</name>
</gene>
<evidence type="ECO:0000313" key="2">
    <source>
        <dbReference type="Proteomes" id="UP000594873"/>
    </source>
</evidence>